<dbReference type="PROSITE" id="PS51332">
    <property type="entry name" value="B12_BINDING"/>
    <property type="match status" value="1"/>
</dbReference>
<sequence length="144" mass="15021">MAVGSGNGLSIVISSTASDTHTWNLVFLRMYLEELGHDVVNLGPCVAEDELVPGCLDARPDVIVLSSVNGHGFRDGLRAIARIREHPDLRGVTTVIGGKLDVAALTADQERALADAGFDAVFSDSHPGGSFVALLAGVRAELAS</sequence>
<dbReference type="SUPFAM" id="SSF52242">
    <property type="entry name" value="Cobalamin (vitamin B12)-binding domain"/>
    <property type="match status" value="1"/>
</dbReference>
<comment type="caution">
    <text evidence="2">The sequence shown here is derived from an EMBL/GenBank/DDBJ whole genome shotgun (WGS) entry which is preliminary data.</text>
</comment>
<organism evidence="2 3">
    <name type="scientific">Actinophytocola glycyrrhizae</name>
    <dbReference type="NCBI Taxonomy" id="2044873"/>
    <lineage>
        <taxon>Bacteria</taxon>
        <taxon>Bacillati</taxon>
        <taxon>Actinomycetota</taxon>
        <taxon>Actinomycetes</taxon>
        <taxon>Pseudonocardiales</taxon>
        <taxon>Pseudonocardiaceae</taxon>
    </lineage>
</organism>
<dbReference type="EMBL" id="JBHSIS010000014">
    <property type="protein sequence ID" value="MFC4856916.1"/>
    <property type="molecule type" value="Genomic_DNA"/>
</dbReference>
<feature type="domain" description="B12-binding" evidence="1">
    <location>
        <begin position="8"/>
        <end position="144"/>
    </location>
</feature>
<dbReference type="RefSeq" id="WP_378058908.1">
    <property type="nucleotide sequence ID" value="NZ_JBHSIS010000014.1"/>
</dbReference>
<reference evidence="3" key="1">
    <citation type="journal article" date="2019" name="Int. J. Syst. Evol. Microbiol.">
        <title>The Global Catalogue of Microorganisms (GCM) 10K type strain sequencing project: providing services to taxonomists for standard genome sequencing and annotation.</title>
        <authorList>
            <consortium name="The Broad Institute Genomics Platform"/>
            <consortium name="The Broad Institute Genome Sequencing Center for Infectious Disease"/>
            <person name="Wu L."/>
            <person name="Ma J."/>
        </authorList>
    </citation>
    <scope>NUCLEOTIDE SEQUENCE [LARGE SCALE GENOMIC DNA]</scope>
    <source>
        <strain evidence="3">ZS-22-S1</strain>
    </source>
</reference>
<protein>
    <submittedName>
        <fullName evidence="2">Cobalamin B12-binding domain-containing protein</fullName>
    </submittedName>
</protein>
<evidence type="ECO:0000313" key="2">
    <source>
        <dbReference type="EMBL" id="MFC4856916.1"/>
    </source>
</evidence>
<dbReference type="Proteomes" id="UP001595859">
    <property type="component" value="Unassembled WGS sequence"/>
</dbReference>
<evidence type="ECO:0000313" key="3">
    <source>
        <dbReference type="Proteomes" id="UP001595859"/>
    </source>
</evidence>
<dbReference type="InterPro" id="IPR036724">
    <property type="entry name" value="Cobalamin-bd_sf"/>
</dbReference>
<accession>A0ABV9S8Z2</accession>
<proteinExistence type="predicted"/>
<dbReference type="InterPro" id="IPR006158">
    <property type="entry name" value="Cobalamin-bd"/>
</dbReference>
<dbReference type="Gene3D" id="3.40.50.280">
    <property type="entry name" value="Cobalamin-binding domain"/>
    <property type="match status" value="1"/>
</dbReference>
<keyword evidence="3" id="KW-1185">Reference proteome</keyword>
<evidence type="ECO:0000259" key="1">
    <source>
        <dbReference type="PROSITE" id="PS51332"/>
    </source>
</evidence>
<name>A0ABV9S8Z2_9PSEU</name>
<gene>
    <name evidence="2" type="ORF">ACFPCV_25735</name>
</gene>
<dbReference type="Pfam" id="PF02310">
    <property type="entry name" value="B12-binding"/>
    <property type="match status" value="1"/>
</dbReference>